<keyword evidence="2" id="KW-0863">Zinc-finger</keyword>
<protein>
    <submittedName>
        <fullName evidence="5">Uncharacterized protein</fullName>
    </submittedName>
</protein>
<keyword evidence="3" id="KW-0862">Zinc</keyword>
<dbReference type="GeneTree" id="ENSGT00940000154897"/>
<dbReference type="AlphaFoldDB" id="A0A8C4N774"/>
<evidence type="ECO:0000256" key="1">
    <source>
        <dbReference type="ARBA" id="ARBA00022723"/>
    </source>
</evidence>
<dbReference type="Proteomes" id="UP000694388">
    <property type="component" value="Unplaced"/>
</dbReference>
<name>A0A8C4N774_EPTBU</name>
<dbReference type="GO" id="GO:0008270">
    <property type="term" value="F:zinc ion binding"/>
    <property type="evidence" value="ECO:0007669"/>
    <property type="project" value="UniProtKB-KW"/>
</dbReference>
<dbReference type="GO" id="GO:0003714">
    <property type="term" value="F:transcription corepressor activity"/>
    <property type="evidence" value="ECO:0007669"/>
    <property type="project" value="TreeGrafter"/>
</dbReference>
<evidence type="ECO:0000256" key="2">
    <source>
        <dbReference type="ARBA" id="ARBA00022771"/>
    </source>
</evidence>
<dbReference type="GO" id="GO:0005737">
    <property type="term" value="C:cytoplasm"/>
    <property type="evidence" value="ECO:0007669"/>
    <property type="project" value="TreeGrafter"/>
</dbReference>
<feature type="compositionally biased region" description="Polar residues" evidence="4">
    <location>
        <begin position="103"/>
        <end position="114"/>
    </location>
</feature>
<sequence length="174" mass="18910">MDFFRAWVPLSNCYFMSKEVPVSQKKTKGIFASAMAEMEICIERMRQKFRVFNYAPFRTLFTPDTDYQLQDLENPSGGSAITEKGDNWKLSFDMTESPKVRGTSASATRGTVSSGRKVRKGTRRLTTGSSPASSASSPFAPSDGESDDSIGDSVARQTPLGSSDDSESTAGVVC</sequence>
<dbReference type="PANTHER" id="PTHR46453">
    <property type="entry name" value="PROTEIN KINASE C-BINDING PROTEIN 1"/>
    <property type="match status" value="1"/>
</dbReference>
<organism evidence="5 6">
    <name type="scientific">Eptatretus burgeri</name>
    <name type="common">Inshore hagfish</name>
    <dbReference type="NCBI Taxonomy" id="7764"/>
    <lineage>
        <taxon>Eukaryota</taxon>
        <taxon>Metazoa</taxon>
        <taxon>Chordata</taxon>
        <taxon>Craniata</taxon>
        <taxon>Vertebrata</taxon>
        <taxon>Cyclostomata</taxon>
        <taxon>Myxini</taxon>
        <taxon>Myxiniformes</taxon>
        <taxon>Myxinidae</taxon>
        <taxon>Eptatretinae</taxon>
        <taxon>Eptatretus</taxon>
    </lineage>
</organism>
<evidence type="ECO:0000313" key="6">
    <source>
        <dbReference type="Proteomes" id="UP000694388"/>
    </source>
</evidence>
<keyword evidence="6" id="KW-1185">Reference proteome</keyword>
<dbReference type="PANTHER" id="PTHR46453:SF5">
    <property type="entry name" value="PROTEIN KINASE C-BINDING PROTEIN 1 ISOFORM X1"/>
    <property type="match status" value="1"/>
</dbReference>
<feature type="region of interest" description="Disordered" evidence="4">
    <location>
        <begin position="95"/>
        <end position="174"/>
    </location>
</feature>
<dbReference type="Ensembl" id="ENSEBUT00000003680.1">
    <property type="protein sequence ID" value="ENSEBUP00000003312.1"/>
    <property type="gene ID" value="ENSEBUG00000002422.1"/>
</dbReference>
<dbReference type="GO" id="GO:0005634">
    <property type="term" value="C:nucleus"/>
    <property type="evidence" value="ECO:0007669"/>
    <property type="project" value="TreeGrafter"/>
</dbReference>
<proteinExistence type="predicted"/>
<reference evidence="5" key="2">
    <citation type="submission" date="2025-09" db="UniProtKB">
        <authorList>
            <consortium name="Ensembl"/>
        </authorList>
    </citation>
    <scope>IDENTIFICATION</scope>
</reference>
<keyword evidence="1" id="KW-0479">Metal-binding</keyword>
<evidence type="ECO:0000256" key="4">
    <source>
        <dbReference type="SAM" id="MobiDB-lite"/>
    </source>
</evidence>
<feature type="compositionally biased region" description="Low complexity" evidence="4">
    <location>
        <begin position="129"/>
        <end position="143"/>
    </location>
</feature>
<reference evidence="5" key="1">
    <citation type="submission" date="2025-08" db="UniProtKB">
        <authorList>
            <consortium name="Ensembl"/>
        </authorList>
    </citation>
    <scope>IDENTIFICATION</scope>
</reference>
<evidence type="ECO:0000313" key="5">
    <source>
        <dbReference type="Ensembl" id="ENSEBUP00000003312.1"/>
    </source>
</evidence>
<accession>A0A8C4N774</accession>
<evidence type="ECO:0000256" key="3">
    <source>
        <dbReference type="ARBA" id="ARBA00022833"/>
    </source>
</evidence>